<dbReference type="SUPFAM" id="SSF53187">
    <property type="entry name" value="Zn-dependent exopeptidases"/>
    <property type="match status" value="1"/>
</dbReference>
<dbReference type="Gene3D" id="3.40.630.10">
    <property type="entry name" value="Zn peptidases"/>
    <property type="match status" value="1"/>
</dbReference>
<dbReference type="InterPro" id="IPR002933">
    <property type="entry name" value="Peptidase_M20"/>
</dbReference>
<sequence length="405" mass="44401">MSELNLAELDRKVADVFAQVVAWRRHIHAHPELSFEETETAAYVEAELKKLDPEAKHLTVHRPIPNGVFADLKGTRGTSDKIILLRADMDALPIQELANVDFKSKKDGVSHMCGHDCHSAMLLGAVKLLLAEVDKIDGTVRFLFQPAEEVPPGGAELMIKAGCLEGVTMAFAEHILPVPNGPVGSILMRDGVMYNSSDNFAIRIIGKGGHASMPELAIDPVAIASQCVVALQSMVTRRLPSNGAPVLTICGFSSAVNAFTIISDEVVMKGSLRCDNKETRIKAKKYMEEVLASCTSCMGASYELTWQPSYEMCFNDSDAFRIGERVAKRILPNEKDIVYLPFALKPAEDFSLIAERVPSNYVCIGSYNEALGCTKANHNANFLVDEECFKVGVKFHYGVIHDLLM</sequence>
<feature type="binding site" evidence="1">
    <location>
        <position position="149"/>
    </location>
    <ligand>
        <name>Mn(2+)</name>
        <dbReference type="ChEBI" id="CHEBI:29035"/>
        <label>2</label>
    </ligand>
</feature>
<dbReference type="Pfam" id="PF07687">
    <property type="entry name" value="M20_dimer"/>
    <property type="match status" value="1"/>
</dbReference>
<dbReference type="GO" id="GO:0004046">
    <property type="term" value="F:aminoacylase activity"/>
    <property type="evidence" value="ECO:0007669"/>
    <property type="project" value="UniProtKB-EC"/>
</dbReference>
<dbReference type="GO" id="GO:0046872">
    <property type="term" value="F:metal ion binding"/>
    <property type="evidence" value="ECO:0007669"/>
    <property type="project" value="UniProtKB-KW"/>
</dbReference>
<organism evidence="3">
    <name type="scientific">Herpetomonas muscarum</name>
    <dbReference type="NCBI Taxonomy" id="5718"/>
    <lineage>
        <taxon>Eukaryota</taxon>
        <taxon>Discoba</taxon>
        <taxon>Euglenozoa</taxon>
        <taxon>Kinetoplastea</taxon>
        <taxon>Metakinetoplastina</taxon>
        <taxon>Trypanosomatida</taxon>
        <taxon>Trypanosomatidae</taxon>
        <taxon>Herpetomonas</taxon>
    </lineage>
</organism>
<evidence type="ECO:0000313" key="3">
    <source>
        <dbReference type="EMBL" id="AGT02528.1"/>
    </source>
</evidence>
<dbReference type="SUPFAM" id="SSF55031">
    <property type="entry name" value="Bacterial exopeptidase dimerisation domain"/>
    <property type="match status" value="1"/>
</dbReference>
<name>U5KM30_HERMU</name>
<keyword evidence="3" id="KW-0378">Hydrolase</keyword>
<dbReference type="PANTHER" id="PTHR11014:SF63">
    <property type="entry name" value="METALLOPEPTIDASE, PUTATIVE (AFU_ORTHOLOGUE AFUA_6G09600)-RELATED"/>
    <property type="match status" value="1"/>
</dbReference>
<feature type="binding site" evidence="1">
    <location>
        <position position="174"/>
    </location>
    <ligand>
        <name>Mn(2+)</name>
        <dbReference type="ChEBI" id="CHEBI:29035"/>
        <label>2</label>
    </ligand>
</feature>
<protein>
    <submittedName>
        <fullName evidence="3">Aminoacylase</fullName>
        <ecNumber evidence="3">3.5.1.14</ecNumber>
    </submittedName>
</protein>
<accession>U5KM30</accession>
<comment type="cofactor">
    <cofactor evidence="1">
        <name>Mn(2+)</name>
        <dbReference type="ChEBI" id="CHEBI:29035"/>
    </cofactor>
    <text evidence="1">The Mn(2+) ion enhances activity.</text>
</comment>
<dbReference type="InterPro" id="IPR011650">
    <property type="entry name" value="Peptidase_M20_dimer"/>
</dbReference>
<proteinExistence type="predicted"/>
<dbReference type="PIRSF" id="PIRSF005962">
    <property type="entry name" value="Pept_M20D_amidohydro"/>
    <property type="match status" value="1"/>
</dbReference>
<dbReference type="Gene3D" id="3.30.70.360">
    <property type="match status" value="1"/>
</dbReference>
<dbReference type="InterPro" id="IPR036264">
    <property type="entry name" value="Bact_exopeptidase_dim_dom"/>
</dbReference>
<dbReference type="PANTHER" id="PTHR11014">
    <property type="entry name" value="PEPTIDASE M20 FAMILY MEMBER"/>
    <property type="match status" value="1"/>
</dbReference>
<dbReference type="EC" id="3.5.1.14" evidence="3"/>
<feature type="binding site" evidence="1">
    <location>
        <position position="115"/>
    </location>
    <ligand>
        <name>Mn(2+)</name>
        <dbReference type="ChEBI" id="CHEBI:29035"/>
        <label>2</label>
    </ligand>
</feature>
<reference evidence="3" key="1">
    <citation type="submission" date="2013-01" db="EMBL/GenBank/DDBJ databases">
        <title>Genomic Cooperation Between Trypanosomatids and Their Bacterial Endosymbionts in the Synthesis of Essential Amino Acids Heavily Influenced by Multiple Lateral Gene Transfer Events.</title>
        <authorList>
            <person name="Alves J.M.P."/>
            <person name="Klein C."/>
            <person name="Maia da Silva F."/>
            <person name="Costa Martins A.G."/>
            <person name="Serrano M.G."/>
            <person name="Buck G.A."/>
            <person name="Vasconcelos A.T.R."/>
            <person name="France-Sagot M."/>
            <person name="Teixeira M.M.G."/>
            <person name="Motta M.C.M."/>
            <person name="Camargo E.P."/>
        </authorList>
    </citation>
    <scope>NUCLEOTIDE SEQUENCE</scope>
</reference>
<evidence type="ECO:0000259" key="2">
    <source>
        <dbReference type="Pfam" id="PF07687"/>
    </source>
</evidence>
<keyword evidence="1" id="KW-0464">Manganese</keyword>
<feature type="binding site" evidence="1">
    <location>
        <position position="113"/>
    </location>
    <ligand>
        <name>Mn(2+)</name>
        <dbReference type="ChEBI" id="CHEBI:29035"/>
        <label>2</label>
    </ligand>
</feature>
<evidence type="ECO:0000256" key="1">
    <source>
        <dbReference type="PIRSR" id="PIRSR005962-1"/>
    </source>
</evidence>
<keyword evidence="1" id="KW-0479">Metal-binding</keyword>
<dbReference type="InterPro" id="IPR017439">
    <property type="entry name" value="Amidohydrolase"/>
</dbReference>
<feature type="domain" description="Peptidase M20 dimerisation" evidence="2">
    <location>
        <begin position="199"/>
        <end position="292"/>
    </location>
</feature>
<dbReference type="NCBIfam" id="TIGR01891">
    <property type="entry name" value="amidohydrolases"/>
    <property type="match status" value="1"/>
</dbReference>
<dbReference type="AlphaFoldDB" id="U5KM30"/>
<dbReference type="Pfam" id="PF01546">
    <property type="entry name" value="Peptidase_M20"/>
    <property type="match status" value="1"/>
</dbReference>
<feature type="binding site" evidence="1">
    <location>
        <position position="378"/>
    </location>
    <ligand>
        <name>Mn(2+)</name>
        <dbReference type="ChEBI" id="CHEBI:29035"/>
        <label>2</label>
    </ligand>
</feature>
<dbReference type="EMBL" id="KC503362">
    <property type="protein sequence ID" value="AGT02528.1"/>
    <property type="molecule type" value="Genomic_DNA"/>
</dbReference>